<dbReference type="eggNOG" id="ENOG50349FJ">
    <property type="taxonomic scope" value="Bacteria"/>
</dbReference>
<dbReference type="HOGENOM" id="CLU_163135_0_0_5"/>
<proteinExistence type="predicted"/>
<gene>
    <name evidence="2" type="ordered locus">Mnod_4563</name>
</gene>
<dbReference type="EMBL" id="CP001349">
    <property type="protein sequence ID" value="ACL59430.1"/>
    <property type="molecule type" value="Genomic_DNA"/>
</dbReference>
<name>B8ID38_METNO</name>
<dbReference type="Proteomes" id="UP000008207">
    <property type="component" value="Chromosome"/>
</dbReference>
<dbReference type="RefSeq" id="WP_015931068.1">
    <property type="nucleotide sequence ID" value="NC_011894.1"/>
</dbReference>
<evidence type="ECO:0000313" key="2">
    <source>
        <dbReference type="EMBL" id="ACL59430.1"/>
    </source>
</evidence>
<evidence type="ECO:0000259" key="1">
    <source>
        <dbReference type="Pfam" id="PF21834"/>
    </source>
</evidence>
<accession>B8ID38</accession>
<dbReference type="Pfam" id="PF21834">
    <property type="entry name" value="DUF6894"/>
    <property type="match status" value="1"/>
</dbReference>
<dbReference type="KEGG" id="mno:Mnod_4563"/>
<evidence type="ECO:0000313" key="3">
    <source>
        <dbReference type="Proteomes" id="UP000008207"/>
    </source>
</evidence>
<organism evidence="2 3">
    <name type="scientific">Methylobacterium nodulans (strain LMG 21967 / CNCM I-2342 / ORS 2060)</name>
    <dbReference type="NCBI Taxonomy" id="460265"/>
    <lineage>
        <taxon>Bacteria</taxon>
        <taxon>Pseudomonadati</taxon>
        <taxon>Pseudomonadota</taxon>
        <taxon>Alphaproteobacteria</taxon>
        <taxon>Hyphomicrobiales</taxon>
        <taxon>Methylobacteriaceae</taxon>
        <taxon>Methylobacterium</taxon>
    </lineage>
</organism>
<dbReference type="AlphaFoldDB" id="B8ID38"/>
<reference evidence="2 3" key="1">
    <citation type="submission" date="2009-01" db="EMBL/GenBank/DDBJ databases">
        <title>Complete sequence of chromosome of Methylobacterium nodulans ORS 2060.</title>
        <authorList>
            <consortium name="US DOE Joint Genome Institute"/>
            <person name="Lucas S."/>
            <person name="Copeland A."/>
            <person name="Lapidus A."/>
            <person name="Glavina del Rio T."/>
            <person name="Dalin E."/>
            <person name="Tice H."/>
            <person name="Bruce D."/>
            <person name="Goodwin L."/>
            <person name="Pitluck S."/>
            <person name="Sims D."/>
            <person name="Brettin T."/>
            <person name="Detter J.C."/>
            <person name="Han C."/>
            <person name="Larimer F."/>
            <person name="Land M."/>
            <person name="Hauser L."/>
            <person name="Kyrpides N."/>
            <person name="Ivanova N."/>
            <person name="Marx C.J."/>
            <person name="Richardson P."/>
        </authorList>
    </citation>
    <scope>NUCLEOTIDE SEQUENCE [LARGE SCALE GENOMIC DNA]</scope>
    <source>
        <strain evidence="3">LMG 21967 / CNCM I-2342 / ORS 2060</strain>
    </source>
</reference>
<sequence>MPRYFFATRVGADLLPDPEGRTLRDADEAWEVARNLIREVLRESGPTSRLLSAILEVTDEAGEIVFEFPFSEAVVPPGEPGGTLH</sequence>
<protein>
    <recommendedName>
        <fullName evidence="1">DUF6894 domain-containing protein</fullName>
    </recommendedName>
</protein>
<dbReference type="STRING" id="460265.Mnod_4563"/>
<dbReference type="OrthoDB" id="8296556at2"/>
<feature type="domain" description="DUF6894" evidence="1">
    <location>
        <begin position="3"/>
        <end position="71"/>
    </location>
</feature>
<dbReference type="InterPro" id="IPR054189">
    <property type="entry name" value="DUF6894"/>
</dbReference>
<keyword evidence="3" id="KW-1185">Reference proteome</keyword>